<dbReference type="AlphaFoldDB" id="A0A8J7R9T6"/>
<sequence>MSEFNEPEPMLQSEPTAIIVENKIGDREYFDHVKKVNDTFYDQVKAADQKAAYIFTFLLAFMISSTEGRGVFRFSQYTTGDIPTIIASACLAGSLVFSMVAAILVVLPRVRLTSATSLFWGTWHINQLEVRAAHDRMDQNFLFNEYMENATNLSLIAKAKYQYVGRAFRALIVAVLSYVALLITAAN</sequence>
<name>A0A8J7R9T6_9HYPH</name>
<evidence type="ECO:0000256" key="6">
    <source>
        <dbReference type="ARBA" id="ARBA00023118"/>
    </source>
</evidence>
<feature type="domain" description="Pycsar effector protein" evidence="9">
    <location>
        <begin position="33"/>
        <end position="183"/>
    </location>
</feature>
<dbReference type="GO" id="GO:0051607">
    <property type="term" value="P:defense response to virus"/>
    <property type="evidence" value="ECO:0007669"/>
    <property type="project" value="UniProtKB-KW"/>
</dbReference>
<organism evidence="10 11">
    <name type="scientific">Tianweitania sediminis</name>
    <dbReference type="NCBI Taxonomy" id="1502156"/>
    <lineage>
        <taxon>Bacteria</taxon>
        <taxon>Pseudomonadati</taxon>
        <taxon>Pseudomonadota</taxon>
        <taxon>Alphaproteobacteria</taxon>
        <taxon>Hyphomicrobiales</taxon>
        <taxon>Phyllobacteriaceae</taxon>
        <taxon>Tianweitania</taxon>
    </lineage>
</organism>
<comment type="caution">
    <text evidence="10">The sequence shown here is derived from an EMBL/GenBank/DDBJ whole genome shotgun (WGS) entry which is preliminary data.</text>
</comment>
<keyword evidence="2" id="KW-1003">Cell membrane</keyword>
<evidence type="ECO:0000256" key="7">
    <source>
        <dbReference type="ARBA" id="ARBA00023136"/>
    </source>
</evidence>
<evidence type="ECO:0000256" key="8">
    <source>
        <dbReference type="SAM" id="Phobius"/>
    </source>
</evidence>
<evidence type="ECO:0000256" key="2">
    <source>
        <dbReference type="ARBA" id="ARBA00022475"/>
    </source>
</evidence>
<evidence type="ECO:0000256" key="1">
    <source>
        <dbReference type="ARBA" id="ARBA00004236"/>
    </source>
</evidence>
<dbReference type="GO" id="GO:0005886">
    <property type="term" value="C:plasma membrane"/>
    <property type="evidence" value="ECO:0007669"/>
    <property type="project" value="UniProtKB-SubCell"/>
</dbReference>
<dbReference type="EMBL" id="JAGIYY010000010">
    <property type="protein sequence ID" value="MBP0440997.1"/>
    <property type="molecule type" value="Genomic_DNA"/>
</dbReference>
<dbReference type="Proteomes" id="UP000666240">
    <property type="component" value="Unassembled WGS sequence"/>
</dbReference>
<dbReference type="Pfam" id="PF18967">
    <property type="entry name" value="PycTM"/>
    <property type="match status" value="1"/>
</dbReference>
<dbReference type="RefSeq" id="WP_209337021.1">
    <property type="nucleotide sequence ID" value="NZ_JAGIYY010000010.1"/>
</dbReference>
<feature type="transmembrane region" description="Helical" evidence="8">
    <location>
        <begin position="167"/>
        <end position="186"/>
    </location>
</feature>
<reference evidence="10" key="1">
    <citation type="submission" date="2021-03" db="EMBL/GenBank/DDBJ databases">
        <title>Genome sequencing and assembly of Tianweitania sediminis.</title>
        <authorList>
            <person name="Chhetri G."/>
        </authorList>
    </citation>
    <scope>NUCLEOTIDE SEQUENCE</scope>
    <source>
        <strain evidence="10">Z8</strain>
    </source>
</reference>
<evidence type="ECO:0000313" key="11">
    <source>
        <dbReference type="Proteomes" id="UP000666240"/>
    </source>
</evidence>
<keyword evidence="7 8" id="KW-0472">Membrane</keyword>
<evidence type="ECO:0000259" key="9">
    <source>
        <dbReference type="Pfam" id="PF18967"/>
    </source>
</evidence>
<protein>
    <recommendedName>
        <fullName evidence="9">Pycsar effector protein domain-containing protein</fullName>
    </recommendedName>
</protein>
<comment type="subcellular location">
    <subcellularLocation>
        <location evidence="1">Cell membrane</location>
    </subcellularLocation>
</comment>
<feature type="transmembrane region" description="Helical" evidence="8">
    <location>
        <begin position="51"/>
        <end position="72"/>
    </location>
</feature>
<keyword evidence="3 8" id="KW-0812">Transmembrane</keyword>
<gene>
    <name evidence="10" type="ORF">J5Y06_20310</name>
</gene>
<evidence type="ECO:0000256" key="5">
    <source>
        <dbReference type="ARBA" id="ARBA00022989"/>
    </source>
</evidence>
<feature type="transmembrane region" description="Helical" evidence="8">
    <location>
        <begin position="84"/>
        <end position="107"/>
    </location>
</feature>
<accession>A0A8J7R9T6</accession>
<dbReference type="InterPro" id="IPR043760">
    <property type="entry name" value="PycTM_dom"/>
</dbReference>
<keyword evidence="4" id="KW-0547">Nucleotide-binding</keyword>
<evidence type="ECO:0000256" key="4">
    <source>
        <dbReference type="ARBA" id="ARBA00022741"/>
    </source>
</evidence>
<dbReference type="GO" id="GO:0000166">
    <property type="term" value="F:nucleotide binding"/>
    <property type="evidence" value="ECO:0007669"/>
    <property type="project" value="UniProtKB-KW"/>
</dbReference>
<keyword evidence="5 8" id="KW-1133">Transmembrane helix</keyword>
<keyword evidence="6" id="KW-0051">Antiviral defense</keyword>
<evidence type="ECO:0000256" key="3">
    <source>
        <dbReference type="ARBA" id="ARBA00022692"/>
    </source>
</evidence>
<proteinExistence type="predicted"/>
<evidence type="ECO:0000313" key="10">
    <source>
        <dbReference type="EMBL" id="MBP0440997.1"/>
    </source>
</evidence>
<keyword evidence="11" id="KW-1185">Reference proteome</keyword>